<dbReference type="EC" id="2.5.1.1" evidence="8"/>
<dbReference type="GO" id="GO:0004161">
    <property type="term" value="F:dimethylallyltranstransferase activity"/>
    <property type="evidence" value="ECO:0007669"/>
    <property type="project" value="UniProtKB-EC"/>
</dbReference>
<dbReference type="EC" id="2.5.1.10" evidence="8"/>
<dbReference type="Pfam" id="PF00348">
    <property type="entry name" value="polyprenyl_synt"/>
    <property type="match status" value="1"/>
</dbReference>
<dbReference type="SFLD" id="SFLDS00005">
    <property type="entry name" value="Isoprenoid_Synthase_Type_I"/>
    <property type="match status" value="1"/>
</dbReference>
<dbReference type="PANTHER" id="PTHR43281">
    <property type="entry name" value="FARNESYL DIPHOSPHATE SYNTHASE"/>
    <property type="match status" value="1"/>
</dbReference>
<dbReference type="GO" id="GO:0004337">
    <property type="term" value="F:(2E,6E)-farnesyl diphosphate synthase activity"/>
    <property type="evidence" value="ECO:0007669"/>
    <property type="project" value="UniProtKB-EC"/>
</dbReference>
<dbReference type="InterPro" id="IPR000092">
    <property type="entry name" value="Polyprenyl_synt"/>
</dbReference>
<comment type="similarity">
    <text evidence="2 7">Belongs to the FPP/GGPP synthase family.</text>
</comment>
<dbReference type="SFLD" id="SFLDG01017">
    <property type="entry name" value="Polyprenyl_Transferase_Like"/>
    <property type="match status" value="1"/>
</dbReference>
<keyword evidence="9" id="KW-1185">Reference proteome</keyword>
<reference evidence="8 9" key="1">
    <citation type="journal article" date="2014" name="ISME J.">
        <title>Candidatus Competibacter-lineage genomes retrieved from metagenomes reveal functional metabolic diversity.</title>
        <authorList>
            <person name="McIlroy S.J."/>
            <person name="Albertsen M."/>
            <person name="Andresen E.K."/>
            <person name="Saunders A.M."/>
            <person name="Kristiansen R."/>
            <person name="Stokholm-Bjerregaard M."/>
            <person name="Nielsen K.L."/>
            <person name="Nielsen P.H."/>
        </authorList>
    </citation>
    <scope>NUCLEOTIDE SEQUENCE [LARGE SCALE GENOMIC DNA]</scope>
    <source>
        <strain evidence="8 9">Run_B_J11</strain>
    </source>
</reference>
<proteinExistence type="inferred from homology"/>
<dbReference type="GO" id="GO:0005737">
    <property type="term" value="C:cytoplasm"/>
    <property type="evidence" value="ECO:0007669"/>
    <property type="project" value="UniProtKB-ARBA"/>
</dbReference>
<evidence type="ECO:0000313" key="9">
    <source>
        <dbReference type="Proteomes" id="UP000019184"/>
    </source>
</evidence>
<keyword evidence="4" id="KW-0479">Metal-binding</keyword>
<evidence type="ECO:0000256" key="6">
    <source>
        <dbReference type="ARBA" id="ARBA00023229"/>
    </source>
</evidence>
<keyword evidence="3 7" id="KW-0808">Transferase</keyword>
<evidence type="ECO:0000256" key="2">
    <source>
        <dbReference type="ARBA" id="ARBA00006706"/>
    </source>
</evidence>
<accession>A0A7U7GDP0</accession>
<protein>
    <submittedName>
        <fullName evidence="8">Geranyltranstransferase (=farnesyldiphosphate synthase)</fullName>
        <ecNumber evidence="8">2.5.1.1</ecNumber>
        <ecNumber evidence="8">2.5.1.10</ecNumber>
    </submittedName>
</protein>
<comment type="caution">
    <text evidence="8">The sequence shown here is derived from an EMBL/GenBank/DDBJ whole genome shotgun (WGS) entry which is preliminary data.</text>
</comment>
<dbReference type="FunFam" id="1.10.600.10:FF:000001">
    <property type="entry name" value="Geranylgeranyl diphosphate synthase"/>
    <property type="match status" value="1"/>
</dbReference>
<dbReference type="NCBIfam" id="NF007877">
    <property type="entry name" value="PRK10581.1"/>
    <property type="match status" value="1"/>
</dbReference>
<evidence type="ECO:0000256" key="1">
    <source>
        <dbReference type="ARBA" id="ARBA00001946"/>
    </source>
</evidence>
<name>A0A7U7GDP0_9GAMM</name>
<dbReference type="AlphaFoldDB" id="A0A7U7GDP0"/>
<dbReference type="GO" id="GO:0046872">
    <property type="term" value="F:metal ion binding"/>
    <property type="evidence" value="ECO:0007669"/>
    <property type="project" value="UniProtKB-KW"/>
</dbReference>
<dbReference type="Gene3D" id="1.10.600.10">
    <property type="entry name" value="Farnesyl Diphosphate Synthase"/>
    <property type="match status" value="1"/>
</dbReference>
<evidence type="ECO:0000256" key="4">
    <source>
        <dbReference type="ARBA" id="ARBA00022723"/>
    </source>
</evidence>
<dbReference type="InterPro" id="IPR053378">
    <property type="entry name" value="Prenyl_diphosphate_synthase"/>
</dbReference>
<evidence type="ECO:0000313" key="8">
    <source>
        <dbReference type="EMBL" id="CDH46241.1"/>
    </source>
</evidence>
<dbReference type="Proteomes" id="UP000019184">
    <property type="component" value="Unassembled WGS sequence"/>
</dbReference>
<evidence type="ECO:0000256" key="5">
    <source>
        <dbReference type="ARBA" id="ARBA00022842"/>
    </source>
</evidence>
<dbReference type="InterPro" id="IPR008949">
    <property type="entry name" value="Isoprenoid_synthase_dom_sf"/>
</dbReference>
<dbReference type="NCBIfam" id="NF045485">
    <property type="entry name" value="FPPsyn"/>
    <property type="match status" value="1"/>
</dbReference>
<dbReference type="InterPro" id="IPR033749">
    <property type="entry name" value="Polyprenyl_synt_CS"/>
</dbReference>
<organism evidence="8 9">
    <name type="scientific">Candidatus Contendobacter odensis Run_B_J11</name>
    <dbReference type="NCBI Taxonomy" id="1400861"/>
    <lineage>
        <taxon>Bacteria</taxon>
        <taxon>Pseudomonadati</taxon>
        <taxon>Pseudomonadota</taxon>
        <taxon>Gammaproteobacteria</taxon>
        <taxon>Candidatus Competibacteraceae</taxon>
        <taxon>Candidatus Contendibacter</taxon>
    </lineage>
</organism>
<dbReference type="PROSITE" id="PS00444">
    <property type="entry name" value="POLYPRENYL_SYNTHASE_2"/>
    <property type="match status" value="1"/>
</dbReference>
<dbReference type="SUPFAM" id="SSF48576">
    <property type="entry name" value="Terpenoid synthases"/>
    <property type="match status" value="1"/>
</dbReference>
<dbReference type="CDD" id="cd00685">
    <property type="entry name" value="Trans_IPPS_HT"/>
    <property type="match status" value="1"/>
</dbReference>
<keyword evidence="6" id="KW-0414">Isoprene biosynthesis</keyword>
<dbReference type="EMBL" id="CBTK010000255">
    <property type="protein sequence ID" value="CDH46241.1"/>
    <property type="molecule type" value="Genomic_DNA"/>
</dbReference>
<dbReference type="GO" id="GO:0016114">
    <property type="term" value="P:terpenoid biosynthetic process"/>
    <property type="evidence" value="ECO:0007669"/>
    <property type="project" value="UniProtKB-ARBA"/>
</dbReference>
<keyword evidence="5" id="KW-0460">Magnesium</keyword>
<evidence type="ECO:0000256" key="7">
    <source>
        <dbReference type="RuleBase" id="RU004466"/>
    </source>
</evidence>
<dbReference type="PANTHER" id="PTHR43281:SF1">
    <property type="entry name" value="FARNESYL DIPHOSPHATE SYNTHASE"/>
    <property type="match status" value="1"/>
</dbReference>
<gene>
    <name evidence="8" type="primary">ispA</name>
    <name evidence="8" type="ORF">BN874_400033</name>
</gene>
<dbReference type="GO" id="GO:0008654">
    <property type="term" value="P:phospholipid biosynthetic process"/>
    <property type="evidence" value="ECO:0007669"/>
    <property type="project" value="UniProtKB-ARBA"/>
</dbReference>
<evidence type="ECO:0000256" key="3">
    <source>
        <dbReference type="ARBA" id="ARBA00022679"/>
    </source>
</evidence>
<sequence length="298" mass="31879">MTHMAAELIRSYQTRADQALDRRLPSTDLHPSDLHRAMRYAVLGGGKRIRPVLVYATGAAVGALPDALDGSACAVEFIHAYSLIHDDLPAMDNDDLRHGQPTCHRAFGEALAILAGDALQALAFQVLGQDATLIADPVIRLRMLGVLAQAAGSRGMVGGQAIDLAAVGRELTLAELENMHIHKTGALIRASVLLGALSQPTVESAVLERLDHYAKCIGLAFQIRDDILDVIGDTTTLGKPQGSDRALAKPTYPALLGLDGAREHARLLHQEALASLQPLGSKAEALRWIASYIVERAY</sequence>
<comment type="cofactor">
    <cofactor evidence="1">
        <name>Mg(2+)</name>
        <dbReference type="ChEBI" id="CHEBI:18420"/>
    </cofactor>
</comment>